<protein>
    <submittedName>
        <fullName evidence="2">Uncharacterized protein</fullName>
    </submittedName>
</protein>
<name>A0A0F8CP70_CERFI</name>
<feature type="region of interest" description="Disordered" evidence="1">
    <location>
        <begin position="243"/>
        <end position="284"/>
    </location>
</feature>
<dbReference type="EMBL" id="LBBL01000389">
    <property type="protein sequence ID" value="KKF92512.1"/>
    <property type="molecule type" value="Genomic_DNA"/>
</dbReference>
<organism evidence="2 3">
    <name type="scientific">Ceratocystis fimbriata f. sp. platani</name>
    <dbReference type="NCBI Taxonomy" id="88771"/>
    <lineage>
        <taxon>Eukaryota</taxon>
        <taxon>Fungi</taxon>
        <taxon>Dikarya</taxon>
        <taxon>Ascomycota</taxon>
        <taxon>Pezizomycotina</taxon>
        <taxon>Sordariomycetes</taxon>
        <taxon>Hypocreomycetidae</taxon>
        <taxon>Microascales</taxon>
        <taxon>Ceratocystidaceae</taxon>
        <taxon>Ceratocystis</taxon>
    </lineage>
</organism>
<evidence type="ECO:0000313" key="2">
    <source>
        <dbReference type="EMBL" id="KKF92512.1"/>
    </source>
</evidence>
<reference evidence="2 3" key="1">
    <citation type="submission" date="2015-04" db="EMBL/GenBank/DDBJ databases">
        <title>Genome sequence of Ceratocystis platani, a major pathogen of plane trees.</title>
        <authorList>
            <person name="Belbahri L."/>
        </authorList>
    </citation>
    <scope>NUCLEOTIDE SEQUENCE [LARGE SCALE GENOMIC DNA]</scope>
    <source>
        <strain evidence="2 3">CFO</strain>
    </source>
</reference>
<sequence>MARKASTIDHDLLEKGSIVVFEGPSEVVSTQLRLLPASPHILVLPGLQNYLPEHLETNVDCRTYVRHIHNAAAARHDAAVDFIRAGSPDAKRLVFLNGGTARAYAMCIQYISDREAHGSISIAETHFRGLVGGGAAAITSDSPEPTLDDDCFGSTFEERMVNVMRAAEALDEKTSDLQSEPYSACSVRPRSMSLPVYGFTDRFGDLAAFYMFGSPLNEAEIEEVDDATRELFSRVTSVFAAAANDSPPRHERPVSPTETVSSDRSSCRDSCVSPTTPYPPRRKQHVDNKIVEAWASDLRVLLPIPVKPPQRTRSLQFKPVKKTPKSKAPPSTPPSKGELLSAARVPHDGRPISCIDMPHQKDAQSQGPQSLSPPKFHKCFKSSFGQEDSCSSLMDHREARRESMRRESMRRESIRQEAVRRASAAVAAAAATPSQLLPFTEDMVVFFRDESHESLLERVVSNFQNGIFPCVAPRPSDHRRPSVPRVVISRPASYVISPPPMPYLLNDGIRRASSPQTRIFKEDYDFGGSLKKTVDEEEEVTGTALPISDEHLLSSFPPTPAHTPPIGPQPENLSSRFHVLPISHITTAVGVQNSLRAILDKQFPRSEVGYQQFCPMLPELNGLWKPVFRESISSNGHRERRKVDFILALGAQNGVDKSFSGSVSRKLEQLGTKPTGESRSGRLDLRYLIVNAMQAFTSQRLMYQTEDNPFTNPYLLASLVIPHLETFLAAHTHIRYLLLDYPPDHLSTILSIQKLIGSDIMKVAQIFDASGTEKAPFNPLPCRPPSPTATSAYSSFTPSSDQPTLSRANLLLSSTATPSETDSFLHAVSSVLISISDFYDNTAAVAAAAAAAAAAAVAAEDEMFCPPLSPAGRTPIKGPFSPFPRRGSAQSTHYLPPTPISSARGGGFKLSRPPKGRGFMSRNISPASSKIADLMPDVVVTDPAVEINVSDWDDFDLEDDDVELEADERRFVPLFMRRRPSRLMGNNKALRFLGLA</sequence>
<keyword evidence="3" id="KW-1185">Reference proteome</keyword>
<dbReference type="Proteomes" id="UP000034841">
    <property type="component" value="Unassembled WGS sequence"/>
</dbReference>
<feature type="region of interest" description="Disordered" evidence="1">
    <location>
        <begin position="310"/>
        <end position="339"/>
    </location>
</feature>
<feature type="compositionally biased region" description="Low complexity" evidence="1">
    <location>
        <begin position="260"/>
        <end position="273"/>
    </location>
</feature>
<dbReference type="AlphaFoldDB" id="A0A0F8CP70"/>
<dbReference type="OrthoDB" id="5401106at2759"/>
<accession>A0A0F8CP70</accession>
<evidence type="ECO:0000256" key="1">
    <source>
        <dbReference type="SAM" id="MobiDB-lite"/>
    </source>
</evidence>
<gene>
    <name evidence="2" type="ORF">CFO_g5145</name>
</gene>
<evidence type="ECO:0000313" key="3">
    <source>
        <dbReference type="Proteomes" id="UP000034841"/>
    </source>
</evidence>
<feature type="region of interest" description="Disordered" evidence="1">
    <location>
        <begin position="875"/>
        <end position="921"/>
    </location>
</feature>
<comment type="caution">
    <text evidence="2">The sequence shown here is derived from an EMBL/GenBank/DDBJ whole genome shotgun (WGS) entry which is preliminary data.</text>
</comment>
<proteinExistence type="predicted"/>